<keyword evidence="3" id="KW-0325">Glycoprotein</keyword>
<dbReference type="InterPro" id="IPR028994">
    <property type="entry name" value="Integrin_alpha_N"/>
</dbReference>
<gene>
    <name evidence="5" type="ORF">HFQ381_LOCUS21832</name>
    <name evidence="4" type="ORF">LUA448_LOCUS4381</name>
</gene>
<evidence type="ECO:0000256" key="1">
    <source>
        <dbReference type="ARBA" id="ARBA00022729"/>
    </source>
</evidence>
<evidence type="ECO:0000256" key="3">
    <source>
        <dbReference type="ARBA" id="ARBA00023180"/>
    </source>
</evidence>
<organism evidence="5 6">
    <name type="scientific">Rotaria socialis</name>
    <dbReference type="NCBI Taxonomy" id="392032"/>
    <lineage>
        <taxon>Eukaryota</taxon>
        <taxon>Metazoa</taxon>
        <taxon>Spiralia</taxon>
        <taxon>Gnathifera</taxon>
        <taxon>Rotifera</taxon>
        <taxon>Eurotatoria</taxon>
        <taxon>Bdelloidea</taxon>
        <taxon>Philodinida</taxon>
        <taxon>Philodinidae</taxon>
        <taxon>Rotaria</taxon>
    </lineage>
</organism>
<dbReference type="Proteomes" id="UP000663851">
    <property type="component" value="Unassembled WGS sequence"/>
</dbReference>
<dbReference type="EMBL" id="CAJOBO010001997">
    <property type="protein sequence ID" value="CAF4424390.1"/>
    <property type="molecule type" value="Genomic_DNA"/>
</dbReference>
<accession>A0A820QRF8</accession>
<evidence type="ECO:0000313" key="6">
    <source>
        <dbReference type="Proteomes" id="UP000663851"/>
    </source>
</evidence>
<evidence type="ECO:0000313" key="4">
    <source>
        <dbReference type="EMBL" id="CAF3243145.1"/>
    </source>
</evidence>
<dbReference type="PANTHER" id="PTHR46580">
    <property type="entry name" value="SENSOR KINASE-RELATED"/>
    <property type="match status" value="1"/>
</dbReference>
<dbReference type="SUPFAM" id="SSF69318">
    <property type="entry name" value="Integrin alpha N-terminal domain"/>
    <property type="match status" value="4"/>
</dbReference>
<dbReference type="Pfam" id="PF13517">
    <property type="entry name" value="FG-GAP_3"/>
    <property type="match status" value="10"/>
</dbReference>
<dbReference type="Pfam" id="PF01839">
    <property type="entry name" value="FG-GAP"/>
    <property type="match status" value="1"/>
</dbReference>
<name>A0A820QRF8_9BILA</name>
<evidence type="ECO:0000256" key="2">
    <source>
        <dbReference type="ARBA" id="ARBA00022737"/>
    </source>
</evidence>
<keyword evidence="1" id="KW-0732">Signal</keyword>
<dbReference type="SMART" id="SM00191">
    <property type="entry name" value="Int_alpha"/>
    <property type="match status" value="6"/>
</dbReference>
<evidence type="ECO:0000313" key="5">
    <source>
        <dbReference type="EMBL" id="CAF4424390.1"/>
    </source>
</evidence>
<protein>
    <submittedName>
        <fullName evidence="5">Uncharacterized protein</fullName>
    </submittedName>
</protein>
<dbReference type="PANTHER" id="PTHR46580:SF4">
    <property type="entry name" value="ATP_GTP-BINDING PROTEIN"/>
    <property type="match status" value="1"/>
</dbReference>
<reference evidence="5" key="1">
    <citation type="submission" date="2021-02" db="EMBL/GenBank/DDBJ databases">
        <authorList>
            <person name="Nowell W R."/>
        </authorList>
    </citation>
    <scope>NUCLEOTIDE SEQUENCE</scope>
</reference>
<comment type="caution">
    <text evidence="5">The sequence shown here is derived from an EMBL/GenBank/DDBJ whole genome shotgun (WGS) entry which is preliminary data.</text>
</comment>
<keyword evidence="2" id="KW-0677">Repeat</keyword>
<dbReference type="InterPro" id="IPR013519">
    <property type="entry name" value="Int_alpha_beta-p"/>
</dbReference>
<dbReference type="Gene3D" id="2.30.30.100">
    <property type="match status" value="9"/>
</dbReference>
<dbReference type="InterPro" id="IPR013517">
    <property type="entry name" value="FG-GAP"/>
</dbReference>
<dbReference type="EMBL" id="CAJNYD010000303">
    <property type="protein sequence ID" value="CAF3243145.1"/>
    <property type="molecule type" value="Genomic_DNA"/>
</dbReference>
<dbReference type="Proteomes" id="UP000663833">
    <property type="component" value="Unassembled WGS sequence"/>
</dbReference>
<proteinExistence type="predicted"/>
<sequence>MKKYIPWFSGGPCQRIFNVTTPNSTVYNSSPLSAIVSDFNDDTQLDIVVANSGTDTVGIFLGNANGTFQSQLTYSTGYRSQPYSVVVGDFNSDNQPDIVAANYGTNSIGILIGYGDGTFAIVRLFSLGTSRPVSGATADLNNDKHLDIILVNYDTSRIDILLGYGNAYFSIQARYSTGYDSHPCSIVVADLNKDNRLDLVISNSGTNNVAVFLSNSNGSFSLQKLYSTGVASHPSSVGVGDLNDDKHLDIIVSNEWASNVGVFIGYGDGTFAKIEISSIGFGYCPHSMVIGDFNEDHILDVAVANSANNTIFVLSGSGNGTFTNNEMYSTGSDSMPVFLISGDFNDDHRLDLAAINNGTNTIEVFLRYVMKTFANETKYQIEPSDSCSAVALGDFNNDSLLDIVAADIANNNVGIFLGYGDGTFREPIICSTGNDSQPTWVGVGNFNEDNLLDIVVANRLSDNVGLFFGYGNGTFRAQITLPTETGSHPQSIAVDDFNNDSILDIAVVNSYHFNVGIFLGYGNGHFRAQTTLPTGDGSYPMSVTVGDVNKDSLLDLVLANSGIDSMGLFLGNGNGTFGVQTIFSAGNGSSPRCVILGDFNNDSLLDVALANSDGDSVGIFLGYGNGSFERIVIYSMIGGSIPTSLILGDFNNDNILDIAVSNLGTNNVSLLFGQGSGTFGMISSYSTGVGSRPISIATGNLNGDIWLDIVVAHTGSDSVGVLLGSDNIDTANQASYSTGSGSHPFSVVTNDFNSDNLLDLLIVYSAHDDIGIRLGYGDGTFADDIIYPAEDGSSPRFATVGDFNNDDRMDIVIANIMTDSVTLAYGYGNGTFTNQNVYTTGVGSHPYFPAVGDLNNDNRLDLIVLNQGTNTVGIFLSFDYAIFRQNSSYPTWGSGPASIALGDFNNDSQPDLAIANYLSDTISILLRNGNGAFGMQHTLSTGLNSYPRSVVVSDFNNDSILDIAVANLMGDNVGVFLGYGNGTFGVQITFPTANTSWPYSIAVGDFNNDSLLDIVVANNGGNNIGILLGYGNGTFRKQITFPTGNNSTPSCVTVGDLNNDSLLDVVVANNGGNNIGILLGYGNGTFRKQITFPTGNNSTPNWVAIGDLNNDGRLDLAVANYLGNNVGILLGYGNGSFAQQTTYSTGDGFDTWMITIGDLNNDNMPDILVTNYGADSVGIFFGYGDGSFTSQMIFPTGIGSKPIAAAIWDFNSDNRSDIVVVNYNSDNVILLLRDSSQPFLTMTTFLTGKNSNLQYMAIADVNKDNFLDIIVANNGNDNIGILLGYGNGSLMKQITYATGNGSSPSSVAVGDFNNDSLADIAVANTGANNVGILLGYGNGTFSAITSYSTGNVSNPYSVSVADFNNDKCLDMAVSNLGSKSVQVLYGYCNGTFGDSKSYSLGYTSISYSVTVGDFNRDTWLDIAAANYGTDSVEIFLQACNTKL</sequence>
<dbReference type="Gene3D" id="2.130.10.130">
    <property type="entry name" value="Integrin alpha, N-terminal"/>
    <property type="match status" value="3"/>
</dbReference>